<dbReference type="EMBL" id="SZZH01000002">
    <property type="protein sequence ID" value="TKV59192.1"/>
    <property type="molecule type" value="Genomic_DNA"/>
</dbReference>
<accession>A0A4U6QGK4</accession>
<dbReference type="OrthoDB" id="9813383at2"/>
<dbReference type="GO" id="GO:0006598">
    <property type="term" value="P:polyamine catabolic process"/>
    <property type="evidence" value="ECO:0007669"/>
    <property type="project" value="TreeGrafter"/>
</dbReference>
<comment type="caution">
    <text evidence="1">The sequence shown here is derived from an EMBL/GenBank/DDBJ whole genome shotgun (WGS) entry which is preliminary data.</text>
</comment>
<keyword evidence="2" id="KW-1185">Reference proteome</keyword>
<dbReference type="SUPFAM" id="SSF52317">
    <property type="entry name" value="Class I glutamine amidotransferase-like"/>
    <property type="match status" value="1"/>
</dbReference>
<evidence type="ECO:0000313" key="1">
    <source>
        <dbReference type="EMBL" id="TKV59192.1"/>
    </source>
</evidence>
<dbReference type="RefSeq" id="WP_137449803.1">
    <property type="nucleotide sequence ID" value="NZ_SZZH01000002.1"/>
</dbReference>
<name>A0A4U6QGK4_9ACTN</name>
<protein>
    <submittedName>
        <fullName evidence="1">Gamma-glutamyl-gamma-aminobutyrate hydrolase family protein</fullName>
    </submittedName>
</protein>
<dbReference type="Pfam" id="PF07722">
    <property type="entry name" value="Peptidase_C26"/>
    <property type="match status" value="1"/>
</dbReference>
<dbReference type="GO" id="GO:0005829">
    <property type="term" value="C:cytosol"/>
    <property type="evidence" value="ECO:0007669"/>
    <property type="project" value="TreeGrafter"/>
</dbReference>
<reference evidence="1 2" key="1">
    <citation type="submission" date="2019-05" db="EMBL/GenBank/DDBJ databases">
        <title>Nakamurella sp. N5BH11, whole genome shotgun sequence.</title>
        <authorList>
            <person name="Tuo L."/>
        </authorList>
    </citation>
    <scope>NUCLEOTIDE SEQUENCE [LARGE SCALE GENOMIC DNA]</scope>
    <source>
        <strain evidence="1 2">N5BH11</strain>
    </source>
</reference>
<dbReference type="Gene3D" id="3.40.50.880">
    <property type="match status" value="1"/>
</dbReference>
<sequence length="237" mass="25309">MNRPLIGVTTYRQPATWGRWTEVDATLLPAAYVDAVRRGGGTPLLIPPLGPGDRAIDIVRRIDGLVIAGGSDVNPARYGEEPHERTRGWHDDRDVSEMALLHAADDLELPVLGVCRGMQVMAVVDGGRLAQHVPDVLGTDLHCPGVDVYGAVEVHTVAGSRIAGILGPVTRVACHHHQAVADLGDRCRPAAHATDGLLEAMEAPGDRFRVGVQWHPETLTDPALFRALADAAAHVRG</sequence>
<dbReference type="PANTHER" id="PTHR43235">
    <property type="entry name" value="GLUTAMINE AMIDOTRANSFERASE PB2B2.05-RELATED"/>
    <property type="match status" value="1"/>
</dbReference>
<dbReference type="InterPro" id="IPR044668">
    <property type="entry name" value="PuuD-like"/>
</dbReference>
<dbReference type="PANTHER" id="PTHR43235:SF1">
    <property type="entry name" value="GLUTAMINE AMIDOTRANSFERASE PB2B2.05-RELATED"/>
    <property type="match status" value="1"/>
</dbReference>
<organism evidence="1 2">
    <name type="scientific">Nakamurella flava</name>
    <dbReference type="NCBI Taxonomy" id="2576308"/>
    <lineage>
        <taxon>Bacteria</taxon>
        <taxon>Bacillati</taxon>
        <taxon>Actinomycetota</taxon>
        <taxon>Actinomycetes</taxon>
        <taxon>Nakamurellales</taxon>
        <taxon>Nakamurellaceae</taxon>
        <taxon>Nakamurella</taxon>
    </lineage>
</organism>
<keyword evidence="1" id="KW-0378">Hydrolase</keyword>
<dbReference type="Proteomes" id="UP000306985">
    <property type="component" value="Unassembled WGS sequence"/>
</dbReference>
<dbReference type="CDD" id="cd01745">
    <property type="entry name" value="GATase1_2"/>
    <property type="match status" value="1"/>
</dbReference>
<dbReference type="AlphaFoldDB" id="A0A4U6QGK4"/>
<dbReference type="InterPro" id="IPR011697">
    <property type="entry name" value="Peptidase_C26"/>
</dbReference>
<dbReference type="InterPro" id="IPR029062">
    <property type="entry name" value="Class_I_gatase-like"/>
</dbReference>
<dbReference type="GO" id="GO:0033969">
    <property type="term" value="F:gamma-glutamyl-gamma-aminobutyrate hydrolase activity"/>
    <property type="evidence" value="ECO:0007669"/>
    <property type="project" value="TreeGrafter"/>
</dbReference>
<gene>
    <name evidence="1" type="ORF">FDO65_11195</name>
</gene>
<dbReference type="PROSITE" id="PS51273">
    <property type="entry name" value="GATASE_TYPE_1"/>
    <property type="match status" value="1"/>
</dbReference>
<evidence type="ECO:0000313" key="2">
    <source>
        <dbReference type="Proteomes" id="UP000306985"/>
    </source>
</evidence>
<proteinExistence type="predicted"/>